<dbReference type="EMBL" id="BGPR01011186">
    <property type="protein sequence ID" value="GBN50056.1"/>
    <property type="molecule type" value="Genomic_DNA"/>
</dbReference>
<evidence type="ECO:0000256" key="1">
    <source>
        <dbReference type="SAM" id="MobiDB-lite"/>
    </source>
</evidence>
<dbReference type="Proteomes" id="UP000499080">
    <property type="component" value="Unassembled WGS sequence"/>
</dbReference>
<protein>
    <submittedName>
        <fullName evidence="2">Uncharacterized protein</fullName>
    </submittedName>
</protein>
<accession>A0A4Y2PJ21</accession>
<organism evidence="2 3">
    <name type="scientific">Araneus ventricosus</name>
    <name type="common">Orbweaver spider</name>
    <name type="synonym">Epeira ventricosa</name>
    <dbReference type="NCBI Taxonomy" id="182803"/>
    <lineage>
        <taxon>Eukaryota</taxon>
        <taxon>Metazoa</taxon>
        <taxon>Ecdysozoa</taxon>
        <taxon>Arthropoda</taxon>
        <taxon>Chelicerata</taxon>
        <taxon>Arachnida</taxon>
        <taxon>Araneae</taxon>
        <taxon>Araneomorphae</taxon>
        <taxon>Entelegynae</taxon>
        <taxon>Araneoidea</taxon>
        <taxon>Araneidae</taxon>
        <taxon>Araneus</taxon>
    </lineage>
</organism>
<proteinExistence type="predicted"/>
<sequence>MKKRRASTPILHAGSKFRHGLLQLMIHSIDPLHDGKVTLLILINSLSHQPLSHFLRRLRRHVATRFEKHTNSPVSRKIVQTRGRVPTR</sequence>
<reference evidence="2 3" key="1">
    <citation type="journal article" date="2019" name="Sci. Rep.">
        <title>Orb-weaving spider Araneus ventricosus genome elucidates the spidroin gene catalogue.</title>
        <authorList>
            <person name="Kono N."/>
            <person name="Nakamura H."/>
            <person name="Ohtoshi R."/>
            <person name="Moran D.A.P."/>
            <person name="Shinohara A."/>
            <person name="Yoshida Y."/>
            <person name="Fujiwara M."/>
            <person name="Mori M."/>
            <person name="Tomita M."/>
            <person name="Arakawa K."/>
        </authorList>
    </citation>
    <scope>NUCLEOTIDE SEQUENCE [LARGE SCALE GENOMIC DNA]</scope>
</reference>
<name>A0A4Y2PJ21_ARAVE</name>
<gene>
    <name evidence="2" type="ORF">AVEN_45475_1</name>
</gene>
<dbReference type="OrthoDB" id="6436469at2759"/>
<comment type="caution">
    <text evidence="2">The sequence shown here is derived from an EMBL/GenBank/DDBJ whole genome shotgun (WGS) entry which is preliminary data.</text>
</comment>
<keyword evidence="3" id="KW-1185">Reference proteome</keyword>
<dbReference type="AlphaFoldDB" id="A0A4Y2PJ21"/>
<evidence type="ECO:0000313" key="2">
    <source>
        <dbReference type="EMBL" id="GBN50056.1"/>
    </source>
</evidence>
<feature type="region of interest" description="Disordered" evidence="1">
    <location>
        <begin position="66"/>
        <end position="88"/>
    </location>
</feature>
<evidence type="ECO:0000313" key="3">
    <source>
        <dbReference type="Proteomes" id="UP000499080"/>
    </source>
</evidence>